<sequence>MDIVNSFRSGDNNSLIQISRHARKSFTYYAEKLENIAIAKYPHLAAKKLIQKHVLPGYIRLVPVVVSVLKKENRLEDARCFLNKLFEKTSINSRDIDTLFSSAFMLGKNIVIMTAHGKILSVDVMSMVLAQCDVSHREWEFPILVDPYNKTHLMTEINSSYFSVYDINGEKISLSRGVYDVSAEVNLLPSGGNKFYMKYNDLYLCAEPSGAVGFNRTHPMAWEEFYFKIL</sequence>
<evidence type="ECO:0000313" key="1">
    <source>
        <dbReference type="EMBL" id="GBR43502.1"/>
    </source>
</evidence>
<evidence type="ECO:0000313" key="2">
    <source>
        <dbReference type="Proteomes" id="UP001062443"/>
    </source>
</evidence>
<dbReference type="CDD" id="cd00257">
    <property type="entry name" value="beta-trefoil_FSCN-like"/>
    <property type="match status" value="1"/>
</dbReference>
<keyword evidence="2" id="KW-1185">Reference proteome</keyword>
<name>A0ABQ0QG94_9PROT</name>
<proteinExistence type="predicted"/>
<reference evidence="1" key="1">
    <citation type="submission" date="2013-04" db="EMBL/GenBank/DDBJ databases">
        <title>The genome sequencing project of 58 acetic acid bacteria.</title>
        <authorList>
            <person name="Okamoto-Kainuma A."/>
            <person name="Ishikawa M."/>
            <person name="Umino S."/>
            <person name="Koizumi Y."/>
            <person name="Shiwa Y."/>
            <person name="Yoshikawa H."/>
            <person name="Matsutani M."/>
            <person name="Matsushita K."/>
        </authorList>
    </citation>
    <scope>NUCLEOTIDE SEQUENCE</scope>
    <source>
        <strain evidence="1">NBRC 106556</strain>
    </source>
</reference>
<comment type="caution">
    <text evidence="1">The sequence shown here is derived from an EMBL/GenBank/DDBJ whole genome shotgun (WGS) entry which is preliminary data.</text>
</comment>
<dbReference type="Proteomes" id="UP001062443">
    <property type="component" value="Unassembled WGS sequence"/>
</dbReference>
<gene>
    <name evidence="1" type="ORF">AA106556_0112</name>
</gene>
<organism evidence="1 2">
    <name type="scientific">Neokomagataea tanensis NBRC 106556</name>
    <dbReference type="NCBI Taxonomy" id="1223519"/>
    <lineage>
        <taxon>Bacteria</taxon>
        <taxon>Pseudomonadati</taxon>
        <taxon>Pseudomonadota</taxon>
        <taxon>Alphaproteobacteria</taxon>
        <taxon>Acetobacterales</taxon>
        <taxon>Acetobacteraceae</taxon>
        <taxon>Neokomagataea</taxon>
    </lineage>
</organism>
<protein>
    <submittedName>
        <fullName evidence="1">Uncharacterized protein</fullName>
    </submittedName>
</protein>
<accession>A0ABQ0QG94</accession>
<dbReference type="EMBL" id="BAQB01000001">
    <property type="protein sequence ID" value="GBR43502.1"/>
    <property type="molecule type" value="Genomic_DNA"/>
</dbReference>